<evidence type="ECO:0000313" key="1">
    <source>
        <dbReference type="EMBL" id="MSD26470.1"/>
    </source>
</evidence>
<sequence>MMEAKMMIAGSFDEFVEKITQAERKALNTPFGQEITERLLKMKLEENPDMTVEEWQDTKSQFLTFLFAMFVKETPQAMAELAQHTWDELQAKEV</sequence>
<dbReference type="AlphaFoldDB" id="A0A7X2SPG5"/>
<gene>
    <name evidence="1" type="ORF">GKE44_04655</name>
</gene>
<reference evidence="1 2" key="1">
    <citation type="journal article" date="2019" name="Nat. Med.">
        <title>A library of human gut bacterial isolates paired with longitudinal multiomics data enables mechanistic microbiome research.</title>
        <authorList>
            <person name="Poyet M."/>
            <person name="Groussin M."/>
            <person name="Gibbons S.M."/>
            <person name="Avila-Pacheco J."/>
            <person name="Jiang X."/>
            <person name="Kearney S.M."/>
            <person name="Perrotta A.R."/>
            <person name="Berdy B."/>
            <person name="Zhao S."/>
            <person name="Lieberman T.D."/>
            <person name="Swanson P.K."/>
            <person name="Smith M."/>
            <person name="Roesemann S."/>
            <person name="Alexander J.E."/>
            <person name="Rich S.A."/>
            <person name="Livny J."/>
            <person name="Vlamakis H."/>
            <person name="Clish C."/>
            <person name="Bullock K."/>
            <person name="Deik A."/>
            <person name="Scott J."/>
            <person name="Pierce K.A."/>
            <person name="Xavier R.J."/>
            <person name="Alm E.J."/>
        </authorList>
    </citation>
    <scope>NUCLEOTIDE SEQUENCE [LARGE SCALE GENOMIC DNA]</scope>
    <source>
        <strain evidence="1 2">BIOML-A5</strain>
    </source>
</reference>
<comment type="caution">
    <text evidence="1">The sequence shown here is derived from an EMBL/GenBank/DDBJ whole genome shotgun (WGS) entry which is preliminary data.</text>
</comment>
<dbReference type="RefSeq" id="WP_154268340.1">
    <property type="nucleotide sequence ID" value="NZ_WKQO01000004.1"/>
</dbReference>
<name>A0A7X2SPG5_9FIRM</name>
<proteinExistence type="predicted"/>
<organism evidence="1 2">
    <name type="scientific">Agathobacter rectalis</name>
    <dbReference type="NCBI Taxonomy" id="39491"/>
    <lineage>
        <taxon>Bacteria</taxon>
        <taxon>Bacillati</taxon>
        <taxon>Bacillota</taxon>
        <taxon>Clostridia</taxon>
        <taxon>Lachnospirales</taxon>
        <taxon>Lachnospiraceae</taxon>
        <taxon>Agathobacter</taxon>
    </lineage>
</organism>
<dbReference type="EMBL" id="WKQV01000004">
    <property type="protein sequence ID" value="MSD26470.1"/>
    <property type="molecule type" value="Genomic_DNA"/>
</dbReference>
<accession>A0A7X2SPG5</accession>
<dbReference type="Proteomes" id="UP000465607">
    <property type="component" value="Unassembled WGS sequence"/>
</dbReference>
<protein>
    <submittedName>
        <fullName evidence="1">Uncharacterized protein</fullName>
    </submittedName>
</protein>
<evidence type="ECO:0000313" key="2">
    <source>
        <dbReference type="Proteomes" id="UP000465607"/>
    </source>
</evidence>